<dbReference type="Proteomes" id="UP000277007">
    <property type="component" value="Unassembled WGS sequence"/>
</dbReference>
<evidence type="ECO:0000313" key="2">
    <source>
        <dbReference type="Proteomes" id="UP000277007"/>
    </source>
</evidence>
<dbReference type="AlphaFoldDB" id="A0A3S0HYL6"/>
<sequence length="205" mass="23115">MKYKVSKFKNQTEALKYISIFIQNGNHLRTGKPLNDFGGMRSREILGNWLICSAVNFIFGQDRLTFSSDPTGGDGVIYDTITGETWPTEHVMACSSPNSEVENAETLILKQIYLKLNKGGAAYASGKTLVVFLDIGIGSWSPDRVARRLPDPLHFDNVWVVGLQEFDENQYVYAVTRLDLRLGRVPVWSVRLGKDFCTWEVDAMQ</sequence>
<accession>A0A3S0HYL6</accession>
<evidence type="ECO:0000313" key="1">
    <source>
        <dbReference type="EMBL" id="RTR17218.1"/>
    </source>
</evidence>
<gene>
    <name evidence="1" type="ORF">EJ903_18550</name>
</gene>
<dbReference type="EMBL" id="RXMA01000020">
    <property type="protein sequence ID" value="RTR17218.1"/>
    <property type="molecule type" value="Genomic_DNA"/>
</dbReference>
<dbReference type="RefSeq" id="WP_126618223.1">
    <property type="nucleotide sequence ID" value="NZ_JBHUCY010000056.1"/>
</dbReference>
<keyword evidence="2" id="KW-1185">Reference proteome</keyword>
<dbReference type="OrthoDB" id="8479565at2"/>
<protein>
    <submittedName>
        <fullName evidence="1">Uncharacterized protein</fullName>
    </submittedName>
</protein>
<name>A0A3S0HYL6_9PROT</name>
<proteinExistence type="predicted"/>
<organism evidence="1 2">
    <name type="scientific">Azospirillum griseum</name>
    <dbReference type="NCBI Taxonomy" id="2496639"/>
    <lineage>
        <taxon>Bacteria</taxon>
        <taxon>Pseudomonadati</taxon>
        <taxon>Pseudomonadota</taxon>
        <taxon>Alphaproteobacteria</taxon>
        <taxon>Rhodospirillales</taxon>
        <taxon>Azospirillaceae</taxon>
        <taxon>Azospirillum</taxon>
    </lineage>
</organism>
<reference evidence="1 2" key="1">
    <citation type="submission" date="2018-12" db="EMBL/GenBank/DDBJ databases">
        <authorList>
            <person name="Yang Y."/>
        </authorList>
    </citation>
    <scope>NUCLEOTIDE SEQUENCE [LARGE SCALE GENOMIC DNA]</scope>
    <source>
        <strain evidence="1 2">L-25-5w-1</strain>
    </source>
</reference>
<comment type="caution">
    <text evidence="1">The sequence shown here is derived from an EMBL/GenBank/DDBJ whole genome shotgun (WGS) entry which is preliminary data.</text>
</comment>